<dbReference type="Gene3D" id="3.30.420.10">
    <property type="entry name" value="Ribonuclease H-like superfamily/Ribonuclease H"/>
    <property type="match status" value="1"/>
</dbReference>
<proteinExistence type="predicted"/>
<reference evidence="4" key="1">
    <citation type="journal article" date="2022" name="Int. J. Mol. Sci.">
        <title>Draft Genome of Tanacetum Coccineum: Genomic Comparison of Closely Related Tanacetum-Family Plants.</title>
        <authorList>
            <person name="Yamashiro T."/>
            <person name="Shiraishi A."/>
            <person name="Nakayama K."/>
            <person name="Satake H."/>
        </authorList>
    </citation>
    <scope>NUCLEOTIDE SEQUENCE</scope>
</reference>
<comment type="caution">
    <text evidence="4">The sequence shown here is derived from an EMBL/GenBank/DDBJ whole genome shotgun (WGS) entry which is preliminary data.</text>
</comment>
<evidence type="ECO:0000313" key="5">
    <source>
        <dbReference type="Proteomes" id="UP001151760"/>
    </source>
</evidence>
<evidence type="ECO:0000259" key="3">
    <source>
        <dbReference type="Pfam" id="PF07727"/>
    </source>
</evidence>
<evidence type="ECO:0000256" key="2">
    <source>
        <dbReference type="ARBA" id="ARBA00022801"/>
    </source>
</evidence>
<keyword evidence="2" id="KW-0378">Hydrolase</keyword>
<keyword evidence="5" id="KW-1185">Reference proteome</keyword>
<feature type="domain" description="Reverse transcriptase Ty1/copia-type" evidence="3">
    <location>
        <begin position="279"/>
        <end position="362"/>
    </location>
</feature>
<name>A0ABQ5DRH2_9ASTR</name>
<evidence type="ECO:0000256" key="1">
    <source>
        <dbReference type="ARBA" id="ARBA00022723"/>
    </source>
</evidence>
<gene>
    <name evidence="4" type="ORF">Tco_0940862</name>
</gene>
<dbReference type="SUPFAM" id="SSF53098">
    <property type="entry name" value="Ribonuclease H-like"/>
    <property type="match status" value="1"/>
</dbReference>
<dbReference type="InterPro" id="IPR036397">
    <property type="entry name" value="RNaseH_sf"/>
</dbReference>
<dbReference type="Pfam" id="PF07727">
    <property type="entry name" value="RVT_2"/>
    <property type="match status" value="1"/>
</dbReference>
<accession>A0ABQ5DRH2</accession>
<sequence length="425" mass="48921">MFPGKLSWSREVGLNQLFSMFAKQEEGKSVADYVLKMKGYVEQLERLGYMLPQDIIGFRIEKKLKQGALYLYMGNGIRTQVEAIRSFDLVLPNGLVICLDNCHYAPTITRGNTDQIGVANTLAKVLKEFYPKKLTELFKQLTPPNPTNNNGSLFCLRGENRTLLDMVRSMMNLTTLPLSFWDYALESATRILNMVPTKKVDKTPYELWYGKSSKSVLLKILEEFKKEEDTTPSETLAHILKRVESFEPPSRGIVIRFVDLISVIDAMNGKYNPLMAIWVDYEETFSPVADIRAIRILISIAAYYEYEILQLDLLKRFLNCYLDEDIYMVQPEGFVDLIIRKYASFNDFIFGLKQASRGWNKKDLMEEIKSTEELRVECYCDAGLRLIEMNKSQTGLFFILNRGAVDWRAPSKVPLIIKESPPKLH</sequence>
<dbReference type="Proteomes" id="UP001151760">
    <property type="component" value="Unassembled WGS sequence"/>
</dbReference>
<protein>
    <submittedName>
        <fullName evidence="4">Retrotransposon protein, putative, ty1-copia subclass</fullName>
    </submittedName>
</protein>
<evidence type="ECO:0000313" key="4">
    <source>
        <dbReference type="EMBL" id="GJT40997.1"/>
    </source>
</evidence>
<dbReference type="PANTHER" id="PTHR42648">
    <property type="entry name" value="TRANSPOSASE, PUTATIVE-RELATED"/>
    <property type="match status" value="1"/>
</dbReference>
<dbReference type="InterPro" id="IPR012337">
    <property type="entry name" value="RNaseH-like_sf"/>
</dbReference>
<dbReference type="EMBL" id="BQNB010015523">
    <property type="protein sequence ID" value="GJT40997.1"/>
    <property type="molecule type" value="Genomic_DNA"/>
</dbReference>
<dbReference type="PANTHER" id="PTHR42648:SF27">
    <property type="entry name" value="RNA-DIRECTED DNA POLYMERASE"/>
    <property type="match status" value="1"/>
</dbReference>
<keyword evidence="1" id="KW-0479">Metal-binding</keyword>
<dbReference type="InterPro" id="IPR039537">
    <property type="entry name" value="Retrotran_Ty1/copia-like"/>
</dbReference>
<organism evidence="4 5">
    <name type="scientific">Tanacetum coccineum</name>
    <dbReference type="NCBI Taxonomy" id="301880"/>
    <lineage>
        <taxon>Eukaryota</taxon>
        <taxon>Viridiplantae</taxon>
        <taxon>Streptophyta</taxon>
        <taxon>Embryophyta</taxon>
        <taxon>Tracheophyta</taxon>
        <taxon>Spermatophyta</taxon>
        <taxon>Magnoliopsida</taxon>
        <taxon>eudicotyledons</taxon>
        <taxon>Gunneridae</taxon>
        <taxon>Pentapetalae</taxon>
        <taxon>asterids</taxon>
        <taxon>campanulids</taxon>
        <taxon>Asterales</taxon>
        <taxon>Asteraceae</taxon>
        <taxon>Asteroideae</taxon>
        <taxon>Anthemideae</taxon>
        <taxon>Anthemidinae</taxon>
        <taxon>Tanacetum</taxon>
    </lineage>
</organism>
<reference evidence="4" key="2">
    <citation type="submission" date="2022-01" db="EMBL/GenBank/DDBJ databases">
        <authorList>
            <person name="Yamashiro T."/>
            <person name="Shiraishi A."/>
            <person name="Satake H."/>
            <person name="Nakayama K."/>
        </authorList>
    </citation>
    <scope>NUCLEOTIDE SEQUENCE</scope>
</reference>
<dbReference type="InterPro" id="IPR013103">
    <property type="entry name" value="RVT_2"/>
</dbReference>